<dbReference type="EMBL" id="RBTT01000244">
    <property type="protein sequence ID" value="RMU06724.1"/>
    <property type="molecule type" value="Genomic_DNA"/>
</dbReference>
<dbReference type="GO" id="GO:0003677">
    <property type="term" value="F:DNA binding"/>
    <property type="evidence" value="ECO:0007669"/>
    <property type="project" value="UniProtKB-KW"/>
</dbReference>
<feature type="domain" description="HTH cro/C1-type" evidence="2">
    <location>
        <begin position="18"/>
        <end position="72"/>
    </location>
</feature>
<protein>
    <recommendedName>
        <fullName evidence="2">HTH cro/C1-type domain-containing protein</fullName>
    </recommendedName>
</protein>
<evidence type="ECO:0000313" key="3">
    <source>
        <dbReference type="EMBL" id="RMU06724.1"/>
    </source>
</evidence>
<dbReference type="PANTHER" id="PTHR46558">
    <property type="entry name" value="TRACRIPTIONAL REGULATORY PROTEIN-RELATED-RELATED"/>
    <property type="match status" value="1"/>
</dbReference>
<reference evidence="3 4" key="1">
    <citation type="submission" date="2018-08" db="EMBL/GenBank/DDBJ databases">
        <title>Recombination of ecologically and evolutionarily significant loci maintains genetic cohesion in the Pseudomonas syringae species complex.</title>
        <authorList>
            <person name="Dillon M."/>
            <person name="Thakur S."/>
            <person name="Almeida R.N.D."/>
            <person name="Weir B.S."/>
            <person name="Guttman D.S."/>
        </authorList>
    </citation>
    <scope>NUCLEOTIDE SEQUENCE [LARGE SCALE GENOMIC DNA]</scope>
    <source>
        <strain evidence="3 4">ICMP 9829</strain>
    </source>
</reference>
<evidence type="ECO:0000259" key="2">
    <source>
        <dbReference type="PROSITE" id="PS50943"/>
    </source>
</evidence>
<accession>A0A3M5RE80</accession>
<dbReference type="InterPro" id="IPR001387">
    <property type="entry name" value="Cro/C1-type_HTH"/>
</dbReference>
<evidence type="ECO:0000313" key="4">
    <source>
        <dbReference type="Proteomes" id="UP000274212"/>
    </source>
</evidence>
<sequence>MDEEAPQSGEMMNMGENLSKAREDKGLTQAQVAVSAGIPLSTYKKYESGSQPPPGDRIGSLARALGISADELVMEESERHVSEELRALFHRFDMLPDDMKSMARIVLRGVLQSFEQETLK</sequence>
<dbReference type="InterPro" id="IPR049639">
    <property type="entry name" value="RstR"/>
</dbReference>
<dbReference type="SUPFAM" id="SSF47413">
    <property type="entry name" value="lambda repressor-like DNA-binding domains"/>
    <property type="match status" value="1"/>
</dbReference>
<dbReference type="Proteomes" id="UP000274212">
    <property type="component" value="Unassembled WGS sequence"/>
</dbReference>
<dbReference type="PANTHER" id="PTHR46558:SF11">
    <property type="entry name" value="HTH-TYPE TRANSCRIPTIONAL REGULATOR XRE"/>
    <property type="match status" value="1"/>
</dbReference>
<dbReference type="PROSITE" id="PS50943">
    <property type="entry name" value="HTH_CROC1"/>
    <property type="match status" value="1"/>
</dbReference>
<keyword evidence="1" id="KW-0238">DNA-binding</keyword>
<dbReference type="SMART" id="SM00530">
    <property type="entry name" value="HTH_XRE"/>
    <property type="match status" value="1"/>
</dbReference>
<dbReference type="RefSeq" id="WP_259640833.1">
    <property type="nucleotide sequence ID" value="NZ_RBRV01000250.1"/>
</dbReference>
<name>A0A3M5RE80_9PSED</name>
<gene>
    <name evidence="3" type="ORF">ALP36_00830</name>
</gene>
<organism evidence="3 4">
    <name type="scientific">Pseudomonas syringae pv. coriandricola</name>
    <dbReference type="NCBI Taxonomy" id="264453"/>
    <lineage>
        <taxon>Bacteria</taxon>
        <taxon>Pseudomonadati</taxon>
        <taxon>Pseudomonadota</taxon>
        <taxon>Gammaproteobacteria</taxon>
        <taxon>Pseudomonadales</taxon>
        <taxon>Pseudomonadaceae</taxon>
        <taxon>Pseudomonas</taxon>
    </lineage>
</organism>
<dbReference type="Pfam" id="PF01381">
    <property type="entry name" value="HTH_3"/>
    <property type="match status" value="1"/>
</dbReference>
<dbReference type="AlphaFoldDB" id="A0A3M5RE80"/>
<dbReference type="Gene3D" id="1.10.260.40">
    <property type="entry name" value="lambda repressor-like DNA-binding domains"/>
    <property type="match status" value="1"/>
</dbReference>
<dbReference type="NCBIfam" id="NF041951">
    <property type="entry name" value="phage_RstR"/>
    <property type="match status" value="1"/>
</dbReference>
<dbReference type="CDD" id="cd00093">
    <property type="entry name" value="HTH_XRE"/>
    <property type="match status" value="1"/>
</dbReference>
<evidence type="ECO:0000256" key="1">
    <source>
        <dbReference type="ARBA" id="ARBA00023125"/>
    </source>
</evidence>
<proteinExistence type="predicted"/>
<comment type="caution">
    <text evidence="3">The sequence shown here is derived from an EMBL/GenBank/DDBJ whole genome shotgun (WGS) entry which is preliminary data.</text>
</comment>
<dbReference type="InterPro" id="IPR010982">
    <property type="entry name" value="Lambda_DNA-bd_dom_sf"/>
</dbReference>